<dbReference type="AlphaFoldDB" id="B4NSX8"/>
<dbReference type="PROSITE" id="PS51797">
    <property type="entry name" value="TCTP_3"/>
    <property type="match status" value="1"/>
</dbReference>
<keyword evidence="4" id="KW-1185">Reference proteome</keyword>
<proteinExistence type="inferred from homology"/>
<gene>
    <name evidence="3" type="primary">Dsim\GD17740</name>
    <name evidence="3" type="ORF">Dsim_GD17740</name>
</gene>
<evidence type="ECO:0000313" key="4">
    <source>
        <dbReference type="Proteomes" id="UP000000304"/>
    </source>
</evidence>
<dbReference type="InterPro" id="IPR011323">
    <property type="entry name" value="Mss4/transl-control_tumour"/>
</dbReference>
<dbReference type="OrthoDB" id="10248936at2759"/>
<evidence type="ECO:0000259" key="2">
    <source>
        <dbReference type="PROSITE" id="PS51797"/>
    </source>
</evidence>
<accession>B4NSX8</accession>
<organism evidence="3 4">
    <name type="scientific">Drosophila simulans</name>
    <name type="common">Fruit fly</name>
    <dbReference type="NCBI Taxonomy" id="7240"/>
    <lineage>
        <taxon>Eukaryota</taxon>
        <taxon>Metazoa</taxon>
        <taxon>Ecdysozoa</taxon>
        <taxon>Arthropoda</taxon>
        <taxon>Hexapoda</taxon>
        <taxon>Insecta</taxon>
        <taxon>Pterygota</taxon>
        <taxon>Neoptera</taxon>
        <taxon>Endopterygota</taxon>
        <taxon>Diptera</taxon>
        <taxon>Brachycera</taxon>
        <taxon>Muscomorpha</taxon>
        <taxon>Ephydroidea</taxon>
        <taxon>Drosophilidae</taxon>
        <taxon>Drosophila</taxon>
        <taxon>Sophophora</taxon>
    </lineage>
</organism>
<dbReference type="Gene3D" id="2.170.150.10">
    <property type="entry name" value="Metal Binding Protein, Guanine Nucleotide Exchange Factor, Chain A"/>
    <property type="match status" value="1"/>
</dbReference>
<feature type="domain" description="TCTP" evidence="2">
    <location>
        <begin position="1"/>
        <end position="95"/>
    </location>
</feature>
<dbReference type="Pfam" id="PF00838">
    <property type="entry name" value="TCTP"/>
    <property type="match status" value="1"/>
</dbReference>
<evidence type="ECO:0000313" key="3">
    <source>
        <dbReference type="EMBL" id="EDX15310.1"/>
    </source>
</evidence>
<reference evidence="3 4" key="1">
    <citation type="journal article" date="2007" name="Nature">
        <title>Evolution of genes and genomes on the Drosophila phylogeny.</title>
        <authorList>
            <consortium name="Drosophila 12 Genomes Consortium"/>
            <person name="Clark A.G."/>
            <person name="Eisen M.B."/>
            <person name="Smith D.R."/>
            <person name="Bergman C.M."/>
            <person name="Oliver B."/>
            <person name="Markow T.A."/>
            <person name="Kaufman T.C."/>
            <person name="Kellis M."/>
            <person name="Gelbart W."/>
            <person name="Iyer V.N."/>
            <person name="Pollard D.A."/>
            <person name="Sackton T.B."/>
            <person name="Larracuente A.M."/>
            <person name="Singh N.D."/>
            <person name="Abad J.P."/>
            <person name="Abt D.N."/>
            <person name="Adryan B."/>
            <person name="Aguade M."/>
            <person name="Akashi H."/>
            <person name="Anderson W.W."/>
            <person name="Aquadro C.F."/>
            <person name="Ardell D.H."/>
            <person name="Arguello R."/>
            <person name="Artieri C.G."/>
            <person name="Barbash D.A."/>
            <person name="Barker D."/>
            <person name="Barsanti P."/>
            <person name="Batterham P."/>
            <person name="Batzoglou S."/>
            <person name="Begun D."/>
            <person name="Bhutkar A."/>
            <person name="Blanco E."/>
            <person name="Bosak S.A."/>
            <person name="Bradley R.K."/>
            <person name="Brand A.D."/>
            <person name="Brent M.R."/>
            <person name="Brooks A.N."/>
            <person name="Brown R.H."/>
            <person name="Butlin R.K."/>
            <person name="Caggese C."/>
            <person name="Calvi B.R."/>
            <person name="Bernardo de Carvalho A."/>
            <person name="Caspi A."/>
            <person name="Castrezana S."/>
            <person name="Celniker S.E."/>
            <person name="Chang J.L."/>
            <person name="Chapple C."/>
            <person name="Chatterji S."/>
            <person name="Chinwalla A."/>
            <person name="Civetta A."/>
            <person name="Clifton S.W."/>
            <person name="Comeron J.M."/>
            <person name="Costello J.C."/>
            <person name="Coyne J.A."/>
            <person name="Daub J."/>
            <person name="David R.G."/>
            <person name="Delcher A.L."/>
            <person name="Delehaunty K."/>
            <person name="Do C.B."/>
            <person name="Ebling H."/>
            <person name="Edwards K."/>
            <person name="Eickbush T."/>
            <person name="Evans J.D."/>
            <person name="Filipski A."/>
            <person name="Findeiss S."/>
            <person name="Freyhult E."/>
            <person name="Fulton L."/>
            <person name="Fulton R."/>
            <person name="Garcia A.C."/>
            <person name="Gardiner A."/>
            <person name="Garfield D.A."/>
            <person name="Garvin B.E."/>
            <person name="Gibson G."/>
            <person name="Gilbert D."/>
            <person name="Gnerre S."/>
            <person name="Godfrey J."/>
            <person name="Good R."/>
            <person name="Gotea V."/>
            <person name="Gravely B."/>
            <person name="Greenberg A.J."/>
            <person name="Griffiths-Jones S."/>
            <person name="Gross S."/>
            <person name="Guigo R."/>
            <person name="Gustafson E.A."/>
            <person name="Haerty W."/>
            <person name="Hahn M.W."/>
            <person name="Halligan D.L."/>
            <person name="Halpern A.L."/>
            <person name="Halter G.M."/>
            <person name="Han M.V."/>
            <person name="Heger A."/>
            <person name="Hillier L."/>
            <person name="Hinrichs A.S."/>
            <person name="Holmes I."/>
            <person name="Hoskins R.A."/>
            <person name="Hubisz M.J."/>
            <person name="Hultmark D."/>
            <person name="Huntley M.A."/>
            <person name="Jaffe D.B."/>
            <person name="Jagadeeshan S."/>
            <person name="Jeck W.R."/>
            <person name="Johnson J."/>
            <person name="Jones C.D."/>
            <person name="Jordan W.C."/>
            <person name="Karpen G.H."/>
            <person name="Kataoka E."/>
            <person name="Keightley P.D."/>
            <person name="Kheradpour P."/>
            <person name="Kirkness E.F."/>
            <person name="Koerich L.B."/>
            <person name="Kristiansen K."/>
            <person name="Kudrna D."/>
            <person name="Kulathinal R.J."/>
            <person name="Kumar S."/>
            <person name="Kwok R."/>
            <person name="Lander E."/>
            <person name="Langley C.H."/>
            <person name="Lapoint R."/>
            <person name="Lazzaro B.P."/>
            <person name="Lee S.J."/>
            <person name="Levesque L."/>
            <person name="Li R."/>
            <person name="Lin C.F."/>
            <person name="Lin M.F."/>
            <person name="Lindblad-Toh K."/>
            <person name="Llopart A."/>
            <person name="Long M."/>
            <person name="Low L."/>
            <person name="Lozovsky E."/>
            <person name="Lu J."/>
            <person name="Luo M."/>
            <person name="Machado C.A."/>
            <person name="Makalowski W."/>
            <person name="Marzo M."/>
            <person name="Matsuda M."/>
            <person name="Matzkin L."/>
            <person name="McAllister B."/>
            <person name="McBride C.S."/>
            <person name="McKernan B."/>
            <person name="McKernan K."/>
            <person name="Mendez-Lago M."/>
            <person name="Minx P."/>
            <person name="Mollenhauer M.U."/>
            <person name="Montooth K."/>
            <person name="Mount S.M."/>
            <person name="Mu X."/>
            <person name="Myers E."/>
            <person name="Negre B."/>
            <person name="Newfeld S."/>
            <person name="Nielsen R."/>
            <person name="Noor M.A."/>
            <person name="O'Grady P."/>
            <person name="Pachter L."/>
            <person name="Papaceit M."/>
            <person name="Parisi M.J."/>
            <person name="Parisi M."/>
            <person name="Parts L."/>
            <person name="Pedersen J.S."/>
            <person name="Pesole G."/>
            <person name="Phillippy A.M."/>
            <person name="Ponting C.P."/>
            <person name="Pop M."/>
            <person name="Porcelli D."/>
            <person name="Powell J.R."/>
            <person name="Prohaska S."/>
            <person name="Pruitt K."/>
            <person name="Puig M."/>
            <person name="Quesneville H."/>
            <person name="Ram K.R."/>
            <person name="Rand D."/>
            <person name="Rasmussen M.D."/>
            <person name="Reed L.K."/>
            <person name="Reenan R."/>
            <person name="Reily A."/>
            <person name="Remington K.A."/>
            <person name="Rieger T.T."/>
            <person name="Ritchie M.G."/>
            <person name="Robin C."/>
            <person name="Rogers Y.H."/>
            <person name="Rohde C."/>
            <person name="Rozas J."/>
            <person name="Rubenfield M.J."/>
            <person name="Ruiz A."/>
            <person name="Russo S."/>
            <person name="Salzberg S.L."/>
            <person name="Sanchez-Gracia A."/>
            <person name="Saranga D.J."/>
            <person name="Sato H."/>
            <person name="Schaeffer S.W."/>
            <person name="Schatz M.C."/>
            <person name="Schlenke T."/>
            <person name="Schwartz R."/>
            <person name="Segarra C."/>
            <person name="Singh R.S."/>
            <person name="Sirot L."/>
            <person name="Sirota M."/>
            <person name="Sisneros N.B."/>
            <person name="Smith C.D."/>
            <person name="Smith T.F."/>
            <person name="Spieth J."/>
            <person name="Stage D.E."/>
            <person name="Stark A."/>
            <person name="Stephan W."/>
            <person name="Strausberg R.L."/>
            <person name="Strempel S."/>
            <person name="Sturgill D."/>
            <person name="Sutton G."/>
            <person name="Sutton G.G."/>
            <person name="Tao W."/>
            <person name="Teichmann S."/>
            <person name="Tobari Y.N."/>
            <person name="Tomimura Y."/>
            <person name="Tsolas J.M."/>
            <person name="Valente V.L."/>
            <person name="Venter E."/>
            <person name="Venter J.C."/>
            <person name="Vicario S."/>
            <person name="Vieira F.G."/>
            <person name="Vilella A.J."/>
            <person name="Villasante A."/>
            <person name="Walenz B."/>
            <person name="Wang J."/>
            <person name="Wasserman M."/>
            <person name="Watts T."/>
            <person name="Wilson D."/>
            <person name="Wilson R.K."/>
            <person name="Wing R.A."/>
            <person name="Wolfner M.F."/>
            <person name="Wong A."/>
            <person name="Wong G.K."/>
            <person name="Wu C.I."/>
            <person name="Wu G."/>
            <person name="Yamamoto D."/>
            <person name="Yang H.P."/>
            <person name="Yang S.P."/>
            <person name="Yorke J.A."/>
            <person name="Yoshida K."/>
            <person name="Zdobnov E."/>
            <person name="Zhang P."/>
            <person name="Zhang Y."/>
            <person name="Zimin A.V."/>
            <person name="Baldwin J."/>
            <person name="Abdouelleil A."/>
            <person name="Abdulkadir J."/>
            <person name="Abebe A."/>
            <person name="Abera B."/>
            <person name="Abreu J."/>
            <person name="Acer S.C."/>
            <person name="Aftuck L."/>
            <person name="Alexander A."/>
            <person name="An P."/>
            <person name="Anderson E."/>
            <person name="Anderson S."/>
            <person name="Arachi H."/>
            <person name="Azer M."/>
            <person name="Bachantsang P."/>
            <person name="Barry A."/>
            <person name="Bayul T."/>
            <person name="Berlin A."/>
            <person name="Bessette D."/>
            <person name="Bloom T."/>
            <person name="Blye J."/>
            <person name="Boguslavskiy L."/>
            <person name="Bonnet C."/>
            <person name="Boukhgalter B."/>
            <person name="Bourzgui I."/>
            <person name="Brown A."/>
            <person name="Cahill P."/>
            <person name="Channer S."/>
            <person name="Cheshatsang Y."/>
            <person name="Chuda L."/>
            <person name="Citroen M."/>
            <person name="Collymore A."/>
            <person name="Cooke P."/>
            <person name="Costello M."/>
            <person name="D'Aco K."/>
            <person name="Daza R."/>
            <person name="De Haan G."/>
            <person name="DeGray S."/>
            <person name="DeMaso C."/>
            <person name="Dhargay N."/>
            <person name="Dooley K."/>
            <person name="Dooley E."/>
            <person name="Doricent M."/>
            <person name="Dorje P."/>
            <person name="Dorjee K."/>
            <person name="Dupes A."/>
            <person name="Elong R."/>
            <person name="Falk J."/>
            <person name="Farina A."/>
            <person name="Faro S."/>
            <person name="Ferguson D."/>
            <person name="Fisher S."/>
            <person name="Foley C.D."/>
            <person name="Franke A."/>
            <person name="Friedrich D."/>
            <person name="Gadbois L."/>
            <person name="Gearin G."/>
            <person name="Gearin C.R."/>
            <person name="Giannoukos G."/>
            <person name="Goode T."/>
            <person name="Graham J."/>
            <person name="Grandbois E."/>
            <person name="Grewal S."/>
            <person name="Gyaltsen K."/>
            <person name="Hafez N."/>
            <person name="Hagos B."/>
            <person name="Hall J."/>
            <person name="Henson C."/>
            <person name="Hollinger A."/>
            <person name="Honan T."/>
            <person name="Huard M.D."/>
            <person name="Hughes L."/>
            <person name="Hurhula B."/>
            <person name="Husby M.E."/>
            <person name="Kamat A."/>
            <person name="Kanga B."/>
            <person name="Kashin S."/>
            <person name="Khazanovich D."/>
            <person name="Kisner P."/>
            <person name="Lance K."/>
            <person name="Lara M."/>
            <person name="Lee W."/>
            <person name="Lennon N."/>
            <person name="Letendre F."/>
            <person name="LeVine R."/>
            <person name="Lipovsky A."/>
            <person name="Liu X."/>
            <person name="Liu J."/>
            <person name="Liu S."/>
            <person name="Lokyitsang T."/>
            <person name="Lokyitsang Y."/>
            <person name="Lubonja R."/>
            <person name="Lui A."/>
            <person name="MacDonald P."/>
            <person name="Magnisalis V."/>
            <person name="Maru K."/>
            <person name="Matthews C."/>
            <person name="McCusker W."/>
            <person name="McDonough S."/>
            <person name="Mehta T."/>
            <person name="Meldrim J."/>
            <person name="Meneus L."/>
            <person name="Mihai O."/>
            <person name="Mihalev A."/>
            <person name="Mihova T."/>
            <person name="Mittelman R."/>
            <person name="Mlenga V."/>
            <person name="Montmayeur A."/>
            <person name="Mulrain L."/>
            <person name="Navidi A."/>
            <person name="Naylor J."/>
            <person name="Negash T."/>
            <person name="Nguyen T."/>
            <person name="Nguyen N."/>
            <person name="Nicol R."/>
            <person name="Norbu C."/>
            <person name="Norbu N."/>
            <person name="Novod N."/>
            <person name="O'Neill B."/>
            <person name="Osman S."/>
            <person name="Markiewicz E."/>
            <person name="Oyono O.L."/>
            <person name="Patti C."/>
            <person name="Phunkhang P."/>
            <person name="Pierre F."/>
            <person name="Priest M."/>
            <person name="Raghuraman S."/>
            <person name="Rege F."/>
            <person name="Reyes R."/>
            <person name="Rise C."/>
            <person name="Rogov P."/>
            <person name="Ross K."/>
            <person name="Ryan E."/>
            <person name="Settipalli S."/>
            <person name="Shea T."/>
            <person name="Sherpa N."/>
            <person name="Shi L."/>
            <person name="Shih D."/>
            <person name="Sparrow T."/>
            <person name="Spaulding J."/>
            <person name="Stalker J."/>
            <person name="Stange-Thomann N."/>
            <person name="Stavropoulos S."/>
            <person name="Stone C."/>
            <person name="Strader C."/>
            <person name="Tesfaye S."/>
            <person name="Thomson T."/>
            <person name="Thoulutsang Y."/>
            <person name="Thoulutsang D."/>
            <person name="Topham K."/>
            <person name="Topping I."/>
            <person name="Tsamla T."/>
            <person name="Vassiliev H."/>
            <person name="Vo A."/>
            <person name="Wangchuk T."/>
            <person name="Wangdi T."/>
            <person name="Weiand M."/>
            <person name="Wilkinson J."/>
            <person name="Wilson A."/>
            <person name="Yadav S."/>
            <person name="Young G."/>
            <person name="Yu Q."/>
            <person name="Zembek L."/>
            <person name="Zhong D."/>
            <person name="Zimmer A."/>
            <person name="Zwirko Z."/>
            <person name="Jaffe D.B."/>
            <person name="Alvarez P."/>
            <person name="Brockman W."/>
            <person name="Butler J."/>
            <person name="Chin C."/>
            <person name="Gnerre S."/>
            <person name="Grabherr M."/>
            <person name="Kleber M."/>
            <person name="Mauceli E."/>
            <person name="MacCallum I."/>
        </authorList>
    </citation>
    <scope>NUCLEOTIDE SEQUENCE [LARGE SCALE GENOMIC DNA]</scope>
    <source>
        <strain evidence="4">white501</strain>
    </source>
</reference>
<dbReference type="STRING" id="7240.B4NSX8"/>
<dbReference type="InterPro" id="IPR011057">
    <property type="entry name" value="Mss4-like_sf"/>
</dbReference>
<dbReference type="PhylomeDB" id="B4NSX8"/>
<protein>
    <submittedName>
        <fullName evidence="3">GD17740</fullName>
    </submittedName>
</protein>
<dbReference type="InterPro" id="IPR034737">
    <property type="entry name" value="TCTP"/>
</dbReference>
<dbReference type="SUPFAM" id="SSF51316">
    <property type="entry name" value="Mss4-like"/>
    <property type="match status" value="1"/>
</dbReference>
<sequence length="95" mass="10909">MEVVKEDNLPSNASFLPSLESMTAFKSLRSTECFAFGDKKSCTLDGQDYMKKELSKMEEKLPGQVDIFKTNMNKAMKDILGRFKEVRFFTGEFMD</sequence>
<comment type="similarity">
    <text evidence="1">Belongs to the TCTP family.</text>
</comment>
<dbReference type="InterPro" id="IPR018105">
    <property type="entry name" value="Translational_control_tumour_p"/>
</dbReference>
<evidence type="ECO:0000256" key="1">
    <source>
        <dbReference type="PROSITE-ProRule" id="PRU01133"/>
    </source>
</evidence>
<name>B4NSX8_DROSI</name>
<dbReference type="HOGENOM" id="CLU_2375037_0_0_1"/>
<dbReference type="Proteomes" id="UP000000304">
    <property type="component" value="Unassembled WGS sequence"/>
</dbReference>
<dbReference type="EMBL" id="CH982487">
    <property type="protein sequence ID" value="EDX15310.1"/>
    <property type="molecule type" value="Genomic_DNA"/>
</dbReference>